<accession>A0A1I4ITL0</accession>
<dbReference type="AlphaFoldDB" id="A0A1I4ITL0"/>
<protein>
    <submittedName>
        <fullName evidence="2">Uncharacterized protein</fullName>
    </submittedName>
</protein>
<proteinExistence type="predicted"/>
<evidence type="ECO:0000256" key="1">
    <source>
        <dbReference type="SAM" id="SignalP"/>
    </source>
</evidence>
<gene>
    <name evidence="2" type="ORF">SAMN04488125_11853</name>
</gene>
<feature type="chain" id="PRO_5011584054" evidence="1">
    <location>
        <begin position="22"/>
        <end position="56"/>
    </location>
</feature>
<feature type="signal peptide" evidence="1">
    <location>
        <begin position="1"/>
        <end position="21"/>
    </location>
</feature>
<name>A0A1I4ITL0_9HYPH</name>
<dbReference type="EMBL" id="FOSV01000018">
    <property type="protein sequence ID" value="SFL57655.1"/>
    <property type="molecule type" value="Genomic_DNA"/>
</dbReference>
<evidence type="ECO:0000313" key="2">
    <source>
        <dbReference type="EMBL" id="SFL57655.1"/>
    </source>
</evidence>
<evidence type="ECO:0000313" key="3">
    <source>
        <dbReference type="Proteomes" id="UP000198804"/>
    </source>
</evidence>
<reference evidence="3" key="1">
    <citation type="submission" date="2016-10" db="EMBL/GenBank/DDBJ databases">
        <authorList>
            <person name="Varghese N."/>
            <person name="Submissions S."/>
        </authorList>
    </citation>
    <scope>NUCLEOTIDE SEQUENCE [LARGE SCALE GENOMIC DNA]</scope>
    <source>
        <strain evidence="3">CGMCC 1.6474</strain>
    </source>
</reference>
<dbReference type="Proteomes" id="UP000198804">
    <property type="component" value="Unassembled WGS sequence"/>
</dbReference>
<organism evidence="2 3">
    <name type="scientific">Methylorubrum salsuginis</name>
    <dbReference type="NCBI Taxonomy" id="414703"/>
    <lineage>
        <taxon>Bacteria</taxon>
        <taxon>Pseudomonadati</taxon>
        <taxon>Pseudomonadota</taxon>
        <taxon>Alphaproteobacteria</taxon>
        <taxon>Hyphomicrobiales</taxon>
        <taxon>Methylobacteriaceae</taxon>
        <taxon>Methylorubrum</taxon>
    </lineage>
</organism>
<keyword evidence="3" id="KW-1185">Reference proteome</keyword>
<sequence length="56" mass="5747">MAGCLLTLACVQTLLIGAANASVGIFSTKRDELDAQTLHAGQYQIVGAVARLTTVA</sequence>
<keyword evidence="1" id="KW-0732">Signal</keyword>